<keyword evidence="6 15" id="KW-0503">Monooxygenase</keyword>
<evidence type="ECO:0000313" key="15">
    <source>
        <dbReference type="EMBL" id="BAD98846.1"/>
    </source>
</evidence>
<dbReference type="InterPro" id="IPR014784">
    <property type="entry name" value="Cu2_ascorb_mOase-like_C"/>
</dbReference>
<feature type="chain" id="PRO_5012474987" description="peptidylglycine monooxygenase" evidence="12">
    <location>
        <begin position="16"/>
        <end position="382"/>
    </location>
</feature>
<evidence type="ECO:0000256" key="4">
    <source>
        <dbReference type="ARBA" id="ARBA00023002"/>
    </source>
</evidence>
<dbReference type="GO" id="GO:0016020">
    <property type="term" value="C:membrane"/>
    <property type="evidence" value="ECO:0007669"/>
    <property type="project" value="InterPro"/>
</dbReference>
<dbReference type="InterPro" id="IPR036939">
    <property type="entry name" value="Cu2_ascorb_mOase_N_sf"/>
</dbReference>
<dbReference type="SUPFAM" id="SSF49742">
    <property type="entry name" value="PHM/PNGase F"/>
    <property type="match status" value="2"/>
</dbReference>
<keyword evidence="5 10" id="KW-0186">Copper</keyword>
<dbReference type="EC" id="1.14.17.3" evidence="1"/>
<organism evidence="15">
    <name type="scientific">Dugesia japonica</name>
    <name type="common">Planarian</name>
    <dbReference type="NCBI Taxonomy" id="6161"/>
    <lineage>
        <taxon>Eukaryota</taxon>
        <taxon>Metazoa</taxon>
        <taxon>Spiralia</taxon>
        <taxon>Lophotrochozoa</taxon>
        <taxon>Platyhelminthes</taxon>
        <taxon>Rhabditophora</taxon>
        <taxon>Seriata</taxon>
        <taxon>Tricladida</taxon>
        <taxon>Continenticola</taxon>
        <taxon>Geoplanoidea</taxon>
        <taxon>Dugesiidae</taxon>
        <taxon>Dugesia</taxon>
    </lineage>
</organism>
<dbReference type="EMBL" id="AB195502">
    <property type="protein sequence ID" value="BAD98846.1"/>
    <property type="molecule type" value="mRNA"/>
</dbReference>
<feature type="binding site" evidence="10">
    <location>
        <position position="132"/>
    </location>
    <ligand>
        <name>Cu(2+)</name>
        <dbReference type="ChEBI" id="CHEBI:29036"/>
        <label>1</label>
        <note>catalytic</note>
    </ligand>
</feature>
<keyword evidence="7 11" id="KW-1015">Disulfide bond</keyword>
<dbReference type="InterPro" id="IPR014783">
    <property type="entry name" value="Cu2_ascorb_mOase_CS-2"/>
</dbReference>
<dbReference type="PANTHER" id="PTHR10680">
    <property type="entry name" value="PEPTIDYL-GLYCINE ALPHA-AMIDATING MONOOXYGENASE"/>
    <property type="match status" value="1"/>
</dbReference>
<feature type="binding site" evidence="10">
    <location>
        <position position="61"/>
    </location>
    <ligand>
        <name>Cu(2+)</name>
        <dbReference type="ChEBI" id="CHEBI:29036"/>
        <label>1</label>
        <note>catalytic</note>
    </ligand>
</feature>
<evidence type="ECO:0000256" key="8">
    <source>
        <dbReference type="ARBA" id="ARBA00023180"/>
    </source>
</evidence>
<dbReference type="PANTHER" id="PTHR10680:SF14">
    <property type="entry name" value="PEPTIDYL-GLYCINE ALPHA-AMIDATING MONOOXYGENASE"/>
    <property type="match status" value="1"/>
</dbReference>
<feature type="binding site" evidence="10">
    <location>
        <position position="60"/>
    </location>
    <ligand>
        <name>Cu(2+)</name>
        <dbReference type="ChEBI" id="CHEBI:29036"/>
        <label>1</label>
        <note>catalytic</note>
    </ligand>
</feature>
<dbReference type="GO" id="GO:0004504">
    <property type="term" value="F:peptidylglycine monooxygenase activity"/>
    <property type="evidence" value="ECO:0007669"/>
    <property type="project" value="UniProtKB-EC"/>
</dbReference>
<gene>
    <name evidence="15" type="primary">phm</name>
</gene>
<dbReference type="GO" id="GO:0005507">
    <property type="term" value="F:copper ion binding"/>
    <property type="evidence" value="ECO:0007669"/>
    <property type="project" value="InterPro"/>
</dbReference>
<name>Q4W7B5_DUGJA</name>
<keyword evidence="2 10" id="KW-0479">Metal-binding</keyword>
<dbReference type="InterPro" id="IPR000323">
    <property type="entry name" value="Cu2_ascorb_mOase_N"/>
</dbReference>
<feature type="disulfide bond" evidence="11">
    <location>
        <begin position="35"/>
        <end position="79"/>
    </location>
</feature>
<comment type="catalytic activity">
    <reaction evidence="9">
        <text>a [peptide]-C-terminal glycine + 2 L-ascorbate + O2 = a [peptide]-C-terminal (2S)-2-hydroxyglycine + 2 monodehydro-L-ascorbate radical + H2O</text>
        <dbReference type="Rhea" id="RHEA:21452"/>
        <dbReference type="Rhea" id="RHEA-COMP:13486"/>
        <dbReference type="Rhea" id="RHEA-COMP:15321"/>
        <dbReference type="ChEBI" id="CHEBI:15377"/>
        <dbReference type="ChEBI" id="CHEBI:15379"/>
        <dbReference type="ChEBI" id="CHEBI:38290"/>
        <dbReference type="ChEBI" id="CHEBI:59513"/>
        <dbReference type="ChEBI" id="CHEBI:137000"/>
        <dbReference type="ChEBI" id="CHEBI:142768"/>
        <dbReference type="EC" id="1.14.17.3"/>
    </reaction>
</comment>
<feature type="disulfide bond" evidence="11">
    <location>
        <begin position="187"/>
        <end position="299"/>
    </location>
</feature>
<dbReference type="InterPro" id="IPR008977">
    <property type="entry name" value="PHM/PNGase_F_dom_sf"/>
</dbReference>
<evidence type="ECO:0000256" key="9">
    <source>
        <dbReference type="ARBA" id="ARBA00048431"/>
    </source>
</evidence>
<reference evidence="15" key="1">
    <citation type="journal article" date="2005" name="FEBS J.">
        <title>Planarian peptidylglycine-hydroxylating monooxygenase, a neuropeptide processing enzyme, colocalizes with cytochrome b561 along the central nervous system.</title>
        <authorList>
            <person name="Asada A."/>
            <person name="Orii H."/>
            <person name="Watanabe K."/>
            <person name="Tsubaki M."/>
        </authorList>
    </citation>
    <scope>NUCLEOTIDE SEQUENCE</scope>
</reference>
<dbReference type="Pfam" id="PF03712">
    <property type="entry name" value="Cu2_monoox_C"/>
    <property type="match status" value="1"/>
</dbReference>
<dbReference type="Pfam" id="PF01082">
    <property type="entry name" value="Cu2_monooxygen"/>
    <property type="match status" value="1"/>
</dbReference>
<dbReference type="Gene3D" id="2.60.120.310">
    <property type="entry name" value="Copper type II, ascorbate-dependent monooxygenase, N-terminal domain"/>
    <property type="match status" value="1"/>
</dbReference>
<dbReference type="InterPro" id="IPR000720">
    <property type="entry name" value="PHM/PAL"/>
</dbReference>
<comment type="cofactor">
    <cofactor evidence="10">
        <name>Cu(2+)</name>
        <dbReference type="ChEBI" id="CHEBI:29036"/>
    </cofactor>
    <text evidence="10">Binds 2 Cu(2+) ions per subunit.</text>
</comment>
<feature type="domain" description="Copper type II ascorbate-dependent monooxygenase C-terminal" evidence="14">
    <location>
        <begin position="163"/>
        <end position="311"/>
    </location>
</feature>
<feature type="binding site" evidence="10">
    <location>
        <position position="205"/>
    </location>
    <ligand>
        <name>Cu(2+)</name>
        <dbReference type="ChEBI" id="CHEBI:29036"/>
        <label>1</label>
        <note>catalytic</note>
    </ligand>
</feature>
<keyword evidence="3 12" id="KW-0732">Signal</keyword>
<evidence type="ECO:0000256" key="5">
    <source>
        <dbReference type="ARBA" id="ARBA00023008"/>
    </source>
</evidence>
<feature type="domain" description="Copper type II ascorbate-dependent monooxygenase N-terminal" evidence="13">
    <location>
        <begin position="21"/>
        <end position="137"/>
    </location>
</feature>
<evidence type="ECO:0000256" key="12">
    <source>
        <dbReference type="SAM" id="SignalP"/>
    </source>
</evidence>
<feature type="disulfide bond" evidence="11">
    <location>
        <begin position="254"/>
        <end position="275"/>
    </location>
</feature>
<proteinExistence type="evidence at transcript level"/>
<protein>
    <recommendedName>
        <fullName evidence="1">peptidylglycine monooxygenase</fullName>
        <ecNumber evidence="1">1.14.17.3</ecNumber>
    </recommendedName>
</protein>
<accession>Q4W7B5</accession>
<keyword evidence="8" id="KW-0325">Glycoprotein</keyword>
<dbReference type="Gene3D" id="2.60.120.230">
    <property type="match status" value="1"/>
</dbReference>
<evidence type="ECO:0000256" key="6">
    <source>
        <dbReference type="ARBA" id="ARBA00023033"/>
    </source>
</evidence>
<feature type="signal peptide" evidence="12">
    <location>
        <begin position="1"/>
        <end position="15"/>
    </location>
</feature>
<evidence type="ECO:0000256" key="2">
    <source>
        <dbReference type="ARBA" id="ARBA00022723"/>
    </source>
</evidence>
<dbReference type="GO" id="GO:0006518">
    <property type="term" value="P:peptide metabolic process"/>
    <property type="evidence" value="ECO:0007669"/>
    <property type="project" value="InterPro"/>
</dbReference>
<evidence type="ECO:0000256" key="7">
    <source>
        <dbReference type="ARBA" id="ARBA00023157"/>
    </source>
</evidence>
<dbReference type="BRENDA" id="1.14.17.3">
    <property type="organism ID" value="9878"/>
</dbReference>
<evidence type="ECO:0000256" key="1">
    <source>
        <dbReference type="ARBA" id="ARBA00012689"/>
    </source>
</evidence>
<dbReference type="PROSITE" id="PS00085">
    <property type="entry name" value="CU2_MONOOXYGENASE_2"/>
    <property type="match status" value="1"/>
</dbReference>
<feature type="binding site" evidence="10">
    <location>
        <position position="274"/>
    </location>
    <ligand>
        <name>Cu(2+)</name>
        <dbReference type="ChEBI" id="CHEBI:29036"/>
        <label>1</label>
        <note>catalytic</note>
    </ligand>
</feature>
<feature type="binding site" evidence="10">
    <location>
        <position position="203"/>
    </location>
    <ligand>
        <name>Cu(2+)</name>
        <dbReference type="ChEBI" id="CHEBI:29036"/>
        <label>1</label>
        <note>catalytic</note>
    </ligand>
</feature>
<feature type="disulfide bond" evidence="11">
    <location>
        <begin position="67"/>
        <end position="91"/>
    </location>
</feature>
<dbReference type="GO" id="GO:0005576">
    <property type="term" value="C:extracellular region"/>
    <property type="evidence" value="ECO:0007669"/>
    <property type="project" value="TreeGrafter"/>
</dbReference>
<evidence type="ECO:0000259" key="14">
    <source>
        <dbReference type="Pfam" id="PF03712"/>
    </source>
</evidence>
<dbReference type="PRINTS" id="PR00790">
    <property type="entry name" value="PAMONOXGNASE"/>
</dbReference>
<dbReference type="AlphaFoldDB" id="Q4W7B5"/>
<evidence type="ECO:0000256" key="3">
    <source>
        <dbReference type="ARBA" id="ARBA00022729"/>
    </source>
</evidence>
<evidence type="ECO:0000259" key="13">
    <source>
        <dbReference type="Pfam" id="PF01082"/>
    </source>
</evidence>
<keyword evidence="4" id="KW-0560">Oxidoreductase</keyword>
<dbReference type="InterPro" id="IPR024548">
    <property type="entry name" value="Cu2_monoox_C"/>
</dbReference>
<sequence length="382" mass="43702">MFVFLLICFSISVEAEELLLKMPGVKPTKEDEYICHAMDLKNETVFITGFQPKANASHAHHILIHSCVEPGSIKSFWNCLEMKIKDTRPVCKSGEKLIYSWAMNASGFRLPKDVSIMIGKSIGKQYLVIQSHYKHVDYFREPNSEPDESGIILKIQHKPTKKLAGLYLLATDGSIPGHSTVFMEAACSYTGGIVLHPFAYRVHTHSLGKLVSGYVVHRKNWTEIGKKSPQEEQMFYPVKGNVIIQPGDSLAARCVMENKGDKLVRIGSTRNDEMCNFYIYYWVNRADSAQIYDDKNQICFTQGWPDYKWDNFIDPSKIPVTAAMLPGSNEAFKEMINNMNNDEKEMDKLMSDELNEIYDDFDNSFIDLPNHKKFENVEDEFF</sequence>
<evidence type="ECO:0000256" key="10">
    <source>
        <dbReference type="PIRSR" id="PIRSR600720-2"/>
    </source>
</evidence>
<evidence type="ECO:0000256" key="11">
    <source>
        <dbReference type="PIRSR" id="PIRSR600720-3"/>
    </source>
</evidence>